<protein>
    <submittedName>
        <fullName evidence="1">Uncharacterized protein</fullName>
    </submittedName>
</protein>
<dbReference type="AlphaFoldDB" id="B8HZN3"/>
<dbReference type="HOGENOM" id="CLU_2989096_0_0_3"/>
<gene>
    <name evidence="1" type="ordered locus">Cyan7425_0187</name>
</gene>
<geneLocation type="plasmid" evidence="1">
    <name>pP742502</name>
</geneLocation>
<dbReference type="EMBL" id="CP001346">
    <property type="protein sequence ID" value="ACL47881.1"/>
    <property type="molecule type" value="Genomic_DNA"/>
</dbReference>
<name>B8HZN3_CYAP4</name>
<dbReference type="KEGG" id="cyn:Cyan7425_0187"/>
<keyword evidence="1" id="KW-0614">Plasmid</keyword>
<proteinExistence type="predicted"/>
<sequence>MAKEKLGGKLVLQLLSSLIKLKSISTLGDFVWIYLWIDLDAEFSCHTDIYCLGLMKG</sequence>
<accession>B8HZN3</accession>
<organism evidence="1">
    <name type="scientific">Cyanothece sp. (strain PCC 7425 / ATCC 29141)</name>
    <dbReference type="NCBI Taxonomy" id="395961"/>
    <lineage>
        <taxon>Bacteria</taxon>
        <taxon>Bacillati</taxon>
        <taxon>Cyanobacteriota</taxon>
        <taxon>Cyanophyceae</taxon>
        <taxon>Gomontiellales</taxon>
        <taxon>Cyanothecaceae</taxon>
        <taxon>Cyanothece</taxon>
    </lineage>
</organism>
<evidence type="ECO:0000313" key="1">
    <source>
        <dbReference type="EMBL" id="ACL47881.1"/>
    </source>
</evidence>
<reference evidence="1" key="1">
    <citation type="submission" date="2009-01" db="EMBL/GenBank/DDBJ databases">
        <title>Complete sequence of plasmid2 Cyanothece sp. PCC 7425.</title>
        <authorList>
            <consortium name="US DOE Joint Genome Institute"/>
            <person name="Lucas S."/>
            <person name="Copeland A."/>
            <person name="Lapidus A."/>
            <person name="Glavina del Rio T."/>
            <person name="Dalin E."/>
            <person name="Tice H."/>
            <person name="Bruce D."/>
            <person name="Goodwin L."/>
            <person name="Pitluck S."/>
            <person name="Sims D."/>
            <person name="Meineke L."/>
            <person name="Brettin T."/>
            <person name="Detter J.C."/>
            <person name="Han C."/>
            <person name="Larimer F."/>
            <person name="Land M."/>
            <person name="Hauser L."/>
            <person name="Kyrpides N."/>
            <person name="Ovchinnikova G."/>
            <person name="Liberton M."/>
            <person name="Stoeckel J."/>
            <person name="Banerjee A."/>
            <person name="Singh A."/>
            <person name="Page L."/>
            <person name="Sato H."/>
            <person name="Zhao L."/>
            <person name="Sherman L."/>
            <person name="Pakrasi H."/>
            <person name="Richardson P."/>
        </authorList>
    </citation>
    <scope>NUCLEOTIDE SEQUENCE</scope>
    <source>
        <strain evidence="1">PCC 7425</strain>
        <plasmid evidence="1">pP742502</plasmid>
    </source>
</reference>